<feature type="transmembrane region" description="Helical" evidence="5">
    <location>
        <begin position="97"/>
        <end position="117"/>
    </location>
</feature>
<reference evidence="6 7" key="1">
    <citation type="submission" date="2018-10" db="EMBL/GenBank/DDBJ databases">
        <title>Phylogenomics of Brevibacillus.</title>
        <authorList>
            <person name="Dunlap C."/>
        </authorList>
    </citation>
    <scope>NUCLEOTIDE SEQUENCE [LARGE SCALE GENOMIC DNA]</scope>
    <source>
        <strain evidence="6 7">JCM 15716</strain>
    </source>
</reference>
<gene>
    <name evidence="6" type="ORF">EDM56_19315</name>
</gene>
<evidence type="ECO:0000256" key="3">
    <source>
        <dbReference type="ARBA" id="ARBA00022989"/>
    </source>
</evidence>
<evidence type="ECO:0000256" key="1">
    <source>
        <dbReference type="ARBA" id="ARBA00004141"/>
    </source>
</evidence>
<proteinExistence type="predicted"/>
<keyword evidence="2 5" id="KW-0812">Transmembrane</keyword>
<comment type="caution">
    <text evidence="6">The sequence shown here is derived from an EMBL/GenBank/DDBJ whole genome shotgun (WGS) entry which is preliminary data.</text>
</comment>
<keyword evidence="4 5" id="KW-0472">Membrane</keyword>
<dbReference type="AlphaFoldDB" id="A0A3M8DB26"/>
<keyword evidence="3 5" id="KW-1133">Transmembrane helix</keyword>
<feature type="transmembrane region" description="Helical" evidence="5">
    <location>
        <begin position="73"/>
        <end position="91"/>
    </location>
</feature>
<feature type="transmembrane region" description="Helical" evidence="5">
    <location>
        <begin position="50"/>
        <end position="68"/>
    </location>
</feature>
<accession>A0A3M8DB26</accession>
<keyword evidence="7" id="KW-1185">Reference proteome</keyword>
<protein>
    <submittedName>
        <fullName evidence="6">DoxX family protein</fullName>
    </submittedName>
</protein>
<dbReference type="Proteomes" id="UP000271031">
    <property type="component" value="Unassembled WGS sequence"/>
</dbReference>
<evidence type="ECO:0000313" key="6">
    <source>
        <dbReference type="EMBL" id="RNB85188.1"/>
    </source>
</evidence>
<dbReference type="GO" id="GO:0016020">
    <property type="term" value="C:membrane"/>
    <property type="evidence" value="ECO:0007669"/>
    <property type="project" value="UniProtKB-SubCell"/>
</dbReference>
<dbReference type="EMBL" id="RHHQ01000015">
    <property type="protein sequence ID" value="RNB85188.1"/>
    <property type="molecule type" value="Genomic_DNA"/>
</dbReference>
<evidence type="ECO:0000313" key="7">
    <source>
        <dbReference type="Proteomes" id="UP000271031"/>
    </source>
</evidence>
<dbReference type="InterPro" id="IPR032808">
    <property type="entry name" value="DoxX"/>
</dbReference>
<organism evidence="6 7">
    <name type="scientific">Brevibacillus fluminis</name>
    <dbReference type="NCBI Taxonomy" id="511487"/>
    <lineage>
        <taxon>Bacteria</taxon>
        <taxon>Bacillati</taxon>
        <taxon>Bacillota</taxon>
        <taxon>Bacilli</taxon>
        <taxon>Bacillales</taxon>
        <taxon>Paenibacillaceae</taxon>
        <taxon>Brevibacillus</taxon>
    </lineage>
</organism>
<dbReference type="RefSeq" id="WP_122919673.1">
    <property type="nucleotide sequence ID" value="NZ_RHHQ01000015.1"/>
</dbReference>
<feature type="transmembrane region" description="Helical" evidence="5">
    <location>
        <begin position="12"/>
        <end position="30"/>
    </location>
</feature>
<sequence>MSNNISKSRLWVARIMSGIVILFMLFDSVMKFFQPAPVVEGTLELGFAQHHIALLGILALVSTILYAVPRTAVLGALLLTGYFGGVIATQIRMDAPLFTHVLFSVYLAILAWGGLWLRDERVRNLLPMQQQKNR</sequence>
<dbReference type="Pfam" id="PF13564">
    <property type="entry name" value="DoxX_2"/>
    <property type="match status" value="1"/>
</dbReference>
<dbReference type="OrthoDB" id="9811373at2"/>
<evidence type="ECO:0000256" key="5">
    <source>
        <dbReference type="SAM" id="Phobius"/>
    </source>
</evidence>
<comment type="subcellular location">
    <subcellularLocation>
        <location evidence="1">Membrane</location>
        <topology evidence="1">Multi-pass membrane protein</topology>
    </subcellularLocation>
</comment>
<name>A0A3M8DB26_9BACL</name>
<evidence type="ECO:0000256" key="4">
    <source>
        <dbReference type="ARBA" id="ARBA00023136"/>
    </source>
</evidence>
<evidence type="ECO:0000256" key="2">
    <source>
        <dbReference type="ARBA" id="ARBA00022692"/>
    </source>
</evidence>